<dbReference type="PANTHER" id="PTHR39183">
    <property type="entry name" value="SPORE COAT PROTEIN F-LIKE PROTEIN YHCQ"/>
    <property type="match status" value="1"/>
</dbReference>
<evidence type="ECO:0000313" key="5">
    <source>
        <dbReference type="Proteomes" id="UP000031967"/>
    </source>
</evidence>
<dbReference type="Proteomes" id="UP000031967">
    <property type="component" value="Unassembled WGS sequence"/>
</dbReference>
<gene>
    <name evidence="4" type="ORF">SD70_16760</name>
</gene>
<evidence type="ECO:0000256" key="1">
    <source>
        <dbReference type="ARBA" id="ARBA00022969"/>
    </source>
</evidence>
<name>A0ABR5AFU9_9BACL</name>
<comment type="similarity">
    <text evidence="3">Belongs to the CotF family.</text>
</comment>
<sequence>MNTILEHLTGMNKLTDQIIAADFLVSAKTSIINYSAALTECASAEIKTVLRKQLAEAIDTHGQITDYMMQKGLYRPYFLDEQIRLDLANAQTALSLPS</sequence>
<proteinExistence type="inferred from homology"/>
<organism evidence="4 5">
    <name type="scientific">Gordoniibacillus kamchatkensis</name>
    <dbReference type="NCBI Taxonomy" id="1590651"/>
    <lineage>
        <taxon>Bacteria</taxon>
        <taxon>Bacillati</taxon>
        <taxon>Bacillota</taxon>
        <taxon>Bacilli</taxon>
        <taxon>Bacillales</taxon>
        <taxon>Paenibacillaceae</taxon>
        <taxon>Gordoniibacillus</taxon>
    </lineage>
</organism>
<dbReference type="InterPro" id="IPR012851">
    <property type="entry name" value="Spore_coat_CotF-like"/>
</dbReference>
<reference evidence="4 5" key="1">
    <citation type="submission" date="2014-12" db="EMBL/GenBank/DDBJ databases">
        <title>Draft genome sequence of Paenibacillus kamchatkensis strain B-2647.</title>
        <authorList>
            <person name="Karlyshev A.V."/>
            <person name="Kudryashova E.B."/>
        </authorList>
    </citation>
    <scope>NUCLEOTIDE SEQUENCE [LARGE SCALE GENOMIC DNA]</scope>
    <source>
        <strain evidence="4 5">VKM B-2647</strain>
    </source>
</reference>
<protein>
    <submittedName>
        <fullName evidence="4">Spore gernimation protein GerQ</fullName>
    </submittedName>
</protein>
<comment type="subcellular location">
    <subcellularLocation>
        <location evidence="2">Spore coat</location>
    </subcellularLocation>
</comment>
<comment type="caution">
    <text evidence="4">The sequence shown here is derived from an EMBL/GenBank/DDBJ whole genome shotgun (WGS) entry which is preliminary data.</text>
</comment>
<dbReference type="InterPro" id="IPR012347">
    <property type="entry name" value="Ferritin-like"/>
</dbReference>
<dbReference type="PANTHER" id="PTHR39183:SF1">
    <property type="entry name" value="SPORE COAT PROTEIN F-LIKE PROTEIN YHCQ"/>
    <property type="match status" value="1"/>
</dbReference>
<dbReference type="RefSeq" id="WP_041048683.1">
    <property type="nucleotide sequence ID" value="NZ_JXAK01000029.1"/>
</dbReference>
<evidence type="ECO:0000256" key="3">
    <source>
        <dbReference type="ARBA" id="ARBA00024344"/>
    </source>
</evidence>
<dbReference type="Pfam" id="PF07875">
    <property type="entry name" value="Coat_F"/>
    <property type="match status" value="1"/>
</dbReference>
<keyword evidence="5" id="KW-1185">Reference proteome</keyword>
<dbReference type="EMBL" id="JXAK01000029">
    <property type="protein sequence ID" value="KIL39887.1"/>
    <property type="molecule type" value="Genomic_DNA"/>
</dbReference>
<evidence type="ECO:0000313" key="4">
    <source>
        <dbReference type="EMBL" id="KIL39887.1"/>
    </source>
</evidence>
<accession>A0ABR5AFU9</accession>
<dbReference type="Gene3D" id="1.20.1260.10">
    <property type="match status" value="1"/>
</dbReference>
<keyword evidence="1" id="KW-0749">Sporulation</keyword>
<evidence type="ECO:0000256" key="2">
    <source>
        <dbReference type="ARBA" id="ARBA00024325"/>
    </source>
</evidence>